<gene>
    <name evidence="1" type="ORF">DW712_14170</name>
</gene>
<reference evidence="1 2" key="1">
    <citation type="submission" date="2018-08" db="EMBL/GenBank/DDBJ databases">
        <title>A genome reference for cultivated species of the human gut microbiota.</title>
        <authorList>
            <person name="Zou Y."/>
            <person name="Xue W."/>
            <person name="Luo G."/>
        </authorList>
    </citation>
    <scope>NUCLEOTIDE SEQUENCE [LARGE SCALE GENOMIC DNA]</scope>
    <source>
        <strain evidence="1 2">AM27-17</strain>
    </source>
</reference>
<dbReference type="SUPFAM" id="SSF48452">
    <property type="entry name" value="TPR-like"/>
    <property type="match status" value="1"/>
</dbReference>
<dbReference type="Proteomes" id="UP000285650">
    <property type="component" value="Unassembled WGS sequence"/>
</dbReference>
<protein>
    <submittedName>
        <fullName evidence="1">Uncharacterized protein</fullName>
    </submittedName>
</protein>
<evidence type="ECO:0000313" key="1">
    <source>
        <dbReference type="EMBL" id="RHE90721.1"/>
    </source>
</evidence>
<dbReference type="Gene3D" id="1.25.40.10">
    <property type="entry name" value="Tetratricopeptide repeat domain"/>
    <property type="match status" value="1"/>
</dbReference>
<proteinExistence type="predicted"/>
<dbReference type="RefSeq" id="WP_118222535.1">
    <property type="nucleotide sequence ID" value="NZ_JADNIJ010000008.1"/>
</dbReference>
<organism evidence="1 2">
    <name type="scientific">Bacteroides intestinalis</name>
    <dbReference type="NCBI Taxonomy" id="329854"/>
    <lineage>
        <taxon>Bacteria</taxon>
        <taxon>Pseudomonadati</taxon>
        <taxon>Bacteroidota</taxon>
        <taxon>Bacteroidia</taxon>
        <taxon>Bacteroidales</taxon>
        <taxon>Bacteroidaceae</taxon>
        <taxon>Bacteroides</taxon>
    </lineage>
</organism>
<comment type="caution">
    <text evidence="1">The sequence shown here is derived from an EMBL/GenBank/DDBJ whole genome shotgun (WGS) entry which is preliminary data.</text>
</comment>
<name>A0A414L815_9BACE</name>
<dbReference type="EMBL" id="QSKV01000009">
    <property type="protein sequence ID" value="RHE90721.1"/>
    <property type="molecule type" value="Genomic_DNA"/>
</dbReference>
<dbReference type="AlphaFoldDB" id="A0A414L815"/>
<sequence length="151" mass="17612">MKFDSLVLIFFVLLCNGIVKAQNRYDAPAKAPIINTYMPMSHEEMMLRAAAKVWREKQAQENFERYSRTAHEYLQKKQIGYFVSYAKAALSTGYYNCQLYYNLGISYCLSGQKRRGKKYLKKALKEGFPGAKHALFAIKKKEVLSYSWFIF</sequence>
<evidence type="ECO:0000313" key="2">
    <source>
        <dbReference type="Proteomes" id="UP000285650"/>
    </source>
</evidence>
<accession>A0A414L815</accession>
<dbReference type="InterPro" id="IPR011990">
    <property type="entry name" value="TPR-like_helical_dom_sf"/>
</dbReference>